<reference evidence="2" key="3">
    <citation type="submission" date="2025-09" db="UniProtKB">
        <authorList>
            <consortium name="Ensembl"/>
        </authorList>
    </citation>
    <scope>IDENTIFICATION</scope>
</reference>
<feature type="compositionally biased region" description="Polar residues" evidence="1">
    <location>
        <begin position="62"/>
        <end position="80"/>
    </location>
</feature>
<organism evidence="2 3">
    <name type="scientific">Hucho hucho</name>
    <name type="common">huchen</name>
    <dbReference type="NCBI Taxonomy" id="62062"/>
    <lineage>
        <taxon>Eukaryota</taxon>
        <taxon>Metazoa</taxon>
        <taxon>Chordata</taxon>
        <taxon>Craniata</taxon>
        <taxon>Vertebrata</taxon>
        <taxon>Euteleostomi</taxon>
        <taxon>Actinopterygii</taxon>
        <taxon>Neopterygii</taxon>
        <taxon>Teleostei</taxon>
        <taxon>Protacanthopterygii</taxon>
        <taxon>Salmoniformes</taxon>
        <taxon>Salmonidae</taxon>
        <taxon>Salmoninae</taxon>
        <taxon>Hucho</taxon>
    </lineage>
</organism>
<keyword evidence="3" id="KW-1185">Reference proteome</keyword>
<reference evidence="2" key="2">
    <citation type="submission" date="2025-08" db="UniProtKB">
        <authorList>
            <consortium name="Ensembl"/>
        </authorList>
    </citation>
    <scope>IDENTIFICATION</scope>
</reference>
<evidence type="ECO:0000256" key="1">
    <source>
        <dbReference type="SAM" id="MobiDB-lite"/>
    </source>
</evidence>
<feature type="compositionally biased region" description="Basic and acidic residues" evidence="1">
    <location>
        <begin position="115"/>
        <end position="127"/>
    </location>
</feature>
<reference evidence="3" key="1">
    <citation type="submission" date="2018-06" db="EMBL/GenBank/DDBJ databases">
        <title>Genome assembly of Danube salmon.</title>
        <authorList>
            <person name="Macqueen D.J."/>
            <person name="Gundappa M.K."/>
        </authorList>
    </citation>
    <scope>NUCLEOTIDE SEQUENCE [LARGE SCALE GENOMIC DNA]</scope>
</reference>
<proteinExistence type="predicted"/>
<evidence type="ECO:0000313" key="3">
    <source>
        <dbReference type="Proteomes" id="UP000314982"/>
    </source>
</evidence>
<sequence>MIDLLRTSVTVRVVIIPPHEDATPRRGCSELYRIPVVEYKSSGESGSFDYKFPFRSKDNKWQRTSSSPQQSLTASPQLHTPNRAVSLGSSGGKTLSAERPERNTAIPRSVSSDGRPLDTKRFGERRQHSPLSTERQVVGEGGSSGKSTPNWPRVEEGGEPDRGSTGEIDQ</sequence>
<name>A0A4W5L9I4_9TELE</name>
<evidence type="ECO:0000313" key="2">
    <source>
        <dbReference type="Ensembl" id="ENSHHUP00000022448.1"/>
    </source>
</evidence>
<feature type="region of interest" description="Disordered" evidence="1">
    <location>
        <begin position="58"/>
        <end position="170"/>
    </location>
</feature>
<dbReference type="AlphaFoldDB" id="A0A4W5L9I4"/>
<accession>A0A4W5L9I4</accession>
<protein>
    <submittedName>
        <fullName evidence="2">Uncharacterized protein</fullName>
    </submittedName>
</protein>
<dbReference type="Ensembl" id="ENSHHUT00000023298.1">
    <property type="protein sequence ID" value="ENSHHUP00000022448.1"/>
    <property type="gene ID" value="ENSHHUG00000014069.1"/>
</dbReference>
<dbReference type="Proteomes" id="UP000314982">
    <property type="component" value="Unassembled WGS sequence"/>
</dbReference>
<feature type="compositionally biased region" description="Basic and acidic residues" evidence="1">
    <location>
        <begin position="153"/>
        <end position="164"/>
    </location>
</feature>